<dbReference type="Proteomes" id="UP000287651">
    <property type="component" value="Unassembled WGS sequence"/>
</dbReference>
<feature type="compositionally biased region" description="Basic and acidic residues" evidence="1">
    <location>
        <begin position="223"/>
        <end position="233"/>
    </location>
</feature>
<name>A0A426WWA3_ENSVE</name>
<feature type="region of interest" description="Disordered" evidence="1">
    <location>
        <begin position="50"/>
        <end position="84"/>
    </location>
</feature>
<organism evidence="2 3">
    <name type="scientific">Ensete ventricosum</name>
    <name type="common">Abyssinian banana</name>
    <name type="synonym">Musa ensete</name>
    <dbReference type="NCBI Taxonomy" id="4639"/>
    <lineage>
        <taxon>Eukaryota</taxon>
        <taxon>Viridiplantae</taxon>
        <taxon>Streptophyta</taxon>
        <taxon>Embryophyta</taxon>
        <taxon>Tracheophyta</taxon>
        <taxon>Spermatophyta</taxon>
        <taxon>Magnoliopsida</taxon>
        <taxon>Liliopsida</taxon>
        <taxon>Zingiberales</taxon>
        <taxon>Musaceae</taxon>
        <taxon>Ensete</taxon>
    </lineage>
</organism>
<feature type="compositionally biased region" description="Polar residues" evidence="1">
    <location>
        <begin position="54"/>
        <end position="72"/>
    </location>
</feature>
<reference evidence="2 3" key="1">
    <citation type="journal article" date="2014" name="Agronomy (Basel)">
        <title>A Draft Genome Sequence for Ensete ventricosum, the Drought-Tolerant Tree Against Hunger.</title>
        <authorList>
            <person name="Harrison J."/>
            <person name="Moore K.A."/>
            <person name="Paszkiewicz K."/>
            <person name="Jones T."/>
            <person name="Grant M."/>
            <person name="Ambacheew D."/>
            <person name="Muzemil S."/>
            <person name="Studholme D.J."/>
        </authorList>
    </citation>
    <scope>NUCLEOTIDE SEQUENCE [LARGE SCALE GENOMIC DNA]</scope>
</reference>
<evidence type="ECO:0000313" key="2">
    <source>
        <dbReference type="EMBL" id="RRT31526.1"/>
    </source>
</evidence>
<dbReference type="AlphaFoldDB" id="A0A426WWA3"/>
<protein>
    <submittedName>
        <fullName evidence="2">Uncharacterized protein</fullName>
    </submittedName>
</protein>
<dbReference type="EMBL" id="AMZH03038615">
    <property type="protein sequence ID" value="RRT31526.1"/>
    <property type="molecule type" value="Genomic_DNA"/>
</dbReference>
<accession>A0A426WWA3</accession>
<gene>
    <name evidence="2" type="ORF">B296_00054856</name>
</gene>
<feature type="region of interest" description="Disordered" evidence="1">
    <location>
        <begin position="98"/>
        <end position="153"/>
    </location>
</feature>
<feature type="compositionally biased region" description="Basic residues" evidence="1">
    <location>
        <begin position="124"/>
        <end position="137"/>
    </location>
</feature>
<evidence type="ECO:0000313" key="3">
    <source>
        <dbReference type="Proteomes" id="UP000287651"/>
    </source>
</evidence>
<feature type="region of interest" description="Disordered" evidence="1">
    <location>
        <begin position="167"/>
        <end position="233"/>
    </location>
</feature>
<evidence type="ECO:0000256" key="1">
    <source>
        <dbReference type="SAM" id="MobiDB-lite"/>
    </source>
</evidence>
<sequence>MVQTIVLYLPQLVHSMAHQSAPLAAPLQTELPAAPNRGILLDVEPPQPQVTEACATSPTPTPARSQSRSYNPVPTEPDFDTLSTDNVDSIFVESISDSTKFRRKSSNQERRLGKALKAVPHSLPRYRSRPHLQHPHRAPREGLPGGGKNDMAHDDLVVTSSLPRITRPSTWSTRREKLVGRRYGGASGRATDPAQLRPNPQRSYGRPDTGKADTLTCGRMHHRKDDGRGGGVR</sequence>
<comment type="caution">
    <text evidence="2">The sequence shown here is derived from an EMBL/GenBank/DDBJ whole genome shotgun (WGS) entry which is preliminary data.</text>
</comment>
<proteinExistence type="predicted"/>